<feature type="transmembrane region" description="Helical" evidence="1">
    <location>
        <begin position="236"/>
        <end position="259"/>
    </location>
</feature>
<feature type="transmembrane region" description="Helical" evidence="1">
    <location>
        <begin position="159"/>
        <end position="180"/>
    </location>
</feature>
<accession>A0A5C7AP55</accession>
<keyword evidence="2" id="KW-0328">Glycosyltransferase</keyword>
<feature type="transmembrane region" description="Helical" evidence="1">
    <location>
        <begin position="62"/>
        <end position="80"/>
    </location>
</feature>
<feature type="transmembrane region" description="Helical" evidence="1">
    <location>
        <begin position="187"/>
        <end position="206"/>
    </location>
</feature>
<comment type="caution">
    <text evidence="2">The sequence shown here is derived from an EMBL/GenBank/DDBJ whole genome shotgun (WGS) entry which is preliminary data.</text>
</comment>
<evidence type="ECO:0000256" key="1">
    <source>
        <dbReference type="SAM" id="Phobius"/>
    </source>
</evidence>
<dbReference type="Proteomes" id="UP000321790">
    <property type="component" value="Unassembled WGS sequence"/>
</dbReference>
<feature type="transmembrane region" description="Helical" evidence="1">
    <location>
        <begin position="390"/>
        <end position="413"/>
    </location>
</feature>
<feature type="transmembrane region" description="Helical" evidence="1">
    <location>
        <begin position="425"/>
        <end position="442"/>
    </location>
</feature>
<organism evidence="2 3">
    <name type="scientific">Seonamhaeicola algicola</name>
    <dbReference type="NCBI Taxonomy" id="1719036"/>
    <lineage>
        <taxon>Bacteria</taxon>
        <taxon>Pseudomonadati</taxon>
        <taxon>Bacteroidota</taxon>
        <taxon>Flavobacteriia</taxon>
        <taxon>Flavobacteriales</taxon>
        <taxon>Flavobacteriaceae</taxon>
    </lineage>
</organism>
<keyword evidence="1" id="KW-0472">Membrane</keyword>
<name>A0A5C7AP55_9FLAO</name>
<protein>
    <submittedName>
        <fullName evidence="2">Mannosyltransferase</fullName>
    </submittedName>
</protein>
<feature type="transmembrane region" description="Helical" evidence="1">
    <location>
        <begin position="37"/>
        <end position="55"/>
    </location>
</feature>
<dbReference type="Pfam" id="PF26314">
    <property type="entry name" value="MptA_B_family"/>
    <property type="match status" value="1"/>
</dbReference>
<keyword evidence="2" id="KW-0808">Transferase</keyword>
<evidence type="ECO:0000313" key="3">
    <source>
        <dbReference type="Proteomes" id="UP000321790"/>
    </source>
</evidence>
<feature type="transmembrane region" description="Helical" evidence="1">
    <location>
        <begin position="12"/>
        <end position="31"/>
    </location>
</feature>
<keyword evidence="1" id="KW-1133">Transmembrane helix</keyword>
<dbReference type="AlphaFoldDB" id="A0A5C7AP55"/>
<evidence type="ECO:0000313" key="2">
    <source>
        <dbReference type="EMBL" id="TXE09744.1"/>
    </source>
</evidence>
<feature type="transmembrane region" description="Helical" evidence="1">
    <location>
        <begin position="360"/>
        <end position="381"/>
    </location>
</feature>
<feature type="transmembrane region" description="Helical" evidence="1">
    <location>
        <begin position="454"/>
        <end position="473"/>
    </location>
</feature>
<dbReference type="GO" id="GO:0016757">
    <property type="term" value="F:glycosyltransferase activity"/>
    <property type="evidence" value="ECO:0007669"/>
    <property type="project" value="UniProtKB-KW"/>
</dbReference>
<dbReference type="OrthoDB" id="1491846at2"/>
<reference evidence="3" key="1">
    <citation type="submission" date="2019-08" db="EMBL/GenBank/DDBJ databases">
        <title>Seonamhaeicola sediminis sp. nov., isolated from marine sediment.</title>
        <authorList>
            <person name="Cao W.R."/>
        </authorList>
    </citation>
    <scope>NUCLEOTIDE SEQUENCE [LARGE SCALE GENOMIC DNA]</scope>
    <source>
        <strain evidence="3">Gy8</strain>
    </source>
</reference>
<feature type="transmembrane region" description="Helical" evidence="1">
    <location>
        <begin position="300"/>
        <end position="320"/>
    </location>
</feature>
<keyword evidence="3" id="KW-1185">Reference proteome</keyword>
<dbReference type="EMBL" id="VOSC01000025">
    <property type="protein sequence ID" value="TXE09744.1"/>
    <property type="molecule type" value="Genomic_DNA"/>
</dbReference>
<proteinExistence type="predicted"/>
<keyword evidence="1" id="KW-0812">Transmembrane</keyword>
<sequence>MQINLSILKPLKTPILLSVLSLFVYFNFAYNLQRTEYLKLTALYTALFAFFYWLVSTYKKNITLLTAFTFLFRAVFIVAIPNLSQDFYRFIWDGNMILEGYNPYLHTVSSFIDANNYPFENALSLYYGMGYLNASHFTNYPPVNQFCFVLANLIPGNSILSSVIGLRLIIIAADFGSFYFGKKLLKALGLPIHNIFWLLLNPFIIIELTGNLHFEGVMVFFLIWSLYLLQKGNWIWSAVVLALSIATKLIPLLFLPLFFQWFTTYPLNTSKILHLKSNLKHHDKHSINKSLLFKNIKKLIVFYTVVGITTVLLFAPFFSLQFVSNYTQTVGLWFKNFEFNASIYYIARAVGYTFRGYNEIAIIGKAIPILVILFVLINTFLKKRIGLQQLIVAMLMALSFYYFISTTVHPWYVVTLLALSIFTNYKFPLVWSYIIILSYLAYIQIGNASKQENLIIIGIEYLIVYSVFIWEIFNQPKQVA</sequence>
<dbReference type="RefSeq" id="WP_147135070.1">
    <property type="nucleotide sequence ID" value="NZ_VOSC01000025.1"/>
</dbReference>
<gene>
    <name evidence="2" type="ORF">FUA26_09660</name>
</gene>